<evidence type="ECO:0000313" key="3">
    <source>
        <dbReference type="Proteomes" id="UP000295294"/>
    </source>
</evidence>
<dbReference type="Proteomes" id="UP000295294">
    <property type="component" value="Plasmid unnamed3"/>
</dbReference>
<keyword evidence="2" id="KW-0614">Plasmid</keyword>
<reference evidence="2 3" key="1">
    <citation type="submission" date="2019-03" db="EMBL/GenBank/DDBJ databases">
        <title>Efficiently degradation of phenoxyalkanoic acid herbicides by Cupriavidus oxalaticus strain X32.</title>
        <authorList>
            <person name="Sheng X."/>
        </authorList>
    </citation>
    <scope>NUCLEOTIDE SEQUENCE [LARGE SCALE GENOMIC DNA]</scope>
    <source>
        <strain evidence="2 3">X32</strain>
        <plasmid evidence="2 3">unnamed3</plasmid>
    </source>
</reference>
<name>A0A4P7LJ19_9BURK</name>
<dbReference type="OrthoDB" id="8689507at2"/>
<dbReference type="InterPro" id="IPR024400">
    <property type="entry name" value="DUF2635"/>
</dbReference>
<evidence type="ECO:0000256" key="1">
    <source>
        <dbReference type="SAM" id="MobiDB-lite"/>
    </source>
</evidence>
<dbReference type="EMBL" id="CP038638">
    <property type="protein sequence ID" value="QBY56150.1"/>
    <property type="molecule type" value="Genomic_DNA"/>
</dbReference>
<gene>
    <name evidence="2" type="ORF">E0W60_34400</name>
</gene>
<feature type="region of interest" description="Disordered" evidence="1">
    <location>
        <begin position="1"/>
        <end position="29"/>
    </location>
</feature>
<evidence type="ECO:0000313" key="2">
    <source>
        <dbReference type="EMBL" id="QBY56150.1"/>
    </source>
</evidence>
<proteinExistence type="predicted"/>
<dbReference type="KEGG" id="cox:E0W60_34400"/>
<organism evidence="2 3">
    <name type="scientific">Cupriavidus oxalaticus</name>
    <dbReference type="NCBI Taxonomy" id="96344"/>
    <lineage>
        <taxon>Bacteria</taxon>
        <taxon>Pseudomonadati</taxon>
        <taxon>Pseudomonadota</taxon>
        <taxon>Betaproteobacteria</taxon>
        <taxon>Burkholderiales</taxon>
        <taxon>Burkholderiaceae</taxon>
        <taxon>Cupriavidus</taxon>
    </lineage>
</organism>
<dbReference type="Pfam" id="PF10948">
    <property type="entry name" value="DUF2635"/>
    <property type="match status" value="1"/>
</dbReference>
<accession>A0A4P7LJ19</accession>
<dbReference type="AlphaFoldDB" id="A0A4P7LJ19"/>
<dbReference type="RefSeq" id="WP_135707315.1">
    <property type="nucleotide sequence ID" value="NZ_CP038638.1"/>
</dbReference>
<geneLocation type="plasmid" evidence="2">
    <name>unnamed3</name>
</geneLocation>
<protein>
    <submittedName>
        <fullName evidence="2">DUF2635 domain-containing protein</fullName>
    </submittedName>
</protein>
<sequence>MNTDRKTVHVTPAAGRVVPDPDYGDTLPASGRTVVRSPYWARRIQDNDVIVDAAQPADGAPVKTAKGAK</sequence>